<dbReference type="EMBL" id="KZ679007">
    <property type="protein sequence ID" value="PSS25284.1"/>
    <property type="molecule type" value="Genomic_DNA"/>
</dbReference>
<feature type="compositionally biased region" description="Basic and acidic residues" evidence="1">
    <location>
        <begin position="90"/>
        <end position="110"/>
    </location>
</feature>
<proteinExistence type="predicted"/>
<gene>
    <name evidence="2" type="ORF">M430DRAFT_56067</name>
</gene>
<feature type="compositionally biased region" description="Basic and acidic residues" evidence="1">
    <location>
        <begin position="9"/>
        <end position="20"/>
    </location>
</feature>
<dbReference type="AlphaFoldDB" id="A0A2T3BAJ0"/>
<evidence type="ECO:0000256" key="1">
    <source>
        <dbReference type="SAM" id="MobiDB-lite"/>
    </source>
</evidence>
<sequence>MSHQPSTRDQLHDRAARIYDRAIAPQDQDADQDSENFTRDPLGNVVRKGALKDRLGEATVPERGGEEGILEKVCSYIPGLDKSQQQNNSERCETEKREWKEEERIKRPENDVQVEAFLREQYNSRSAEGMPNPDRK</sequence>
<dbReference type="OrthoDB" id="3436397at2759"/>
<feature type="region of interest" description="Disordered" evidence="1">
    <location>
        <begin position="1"/>
        <end position="41"/>
    </location>
</feature>
<reference evidence="2 3" key="1">
    <citation type="journal article" date="2018" name="New Phytol.">
        <title>Comparative genomics and transcriptomics depict ericoid mycorrhizal fungi as versatile saprotrophs and plant mutualists.</title>
        <authorList>
            <person name="Martino E."/>
            <person name="Morin E."/>
            <person name="Grelet G.A."/>
            <person name="Kuo A."/>
            <person name="Kohler A."/>
            <person name="Daghino S."/>
            <person name="Barry K.W."/>
            <person name="Cichocki N."/>
            <person name="Clum A."/>
            <person name="Dockter R.B."/>
            <person name="Hainaut M."/>
            <person name="Kuo R.C."/>
            <person name="LaButti K."/>
            <person name="Lindahl B.D."/>
            <person name="Lindquist E.A."/>
            <person name="Lipzen A."/>
            <person name="Khouja H.R."/>
            <person name="Magnuson J."/>
            <person name="Murat C."/>
            <person name="Ohm R.A."/>
            <person name="Singer S.W."/>
            <person name="Spatafora J.W."/>
            <person name="Wang M."/>
            <person name="Veneault-Fourrey C."/>
            <person name="Henrissat B."/>
            <person name="Grigoriev I.V."/>
            <person name="Martin F.M."/>
            <person name="Perotto S."/>
        </authorList>
    </citation>
    <scope>NUCLEOTIDE SEQUENCE [LARGE SCALE GENOMIC DNA]</scope>
    <source>
        <strain evidence="2 3">ATCC 22711</strain>
    </source>
</reference>
<dbReference type="RefSeq" id="XP_024723883.1">
    <property type="nucleotide sequence ID" value="XM_024868582.1"/>
</dbReference>
<accession>A0A2T3BAJ0</accession>
<evidence type="ECO:0000313" key="3">
    <source>
        <dbReference type="Proteomes" id="UP000241818"/>
    </source>
</evidence>
<dbReference type="InParanoid" id="A0A2T3BAJ0"/>
<dbReference type="Proteomes" id="UP000241818">
    <property type="component" value="Unassembled WGS sequence"/>
</dbReference>
<dbReference type="GeneID" id="36576663"/>
<keyword evidence="3" id="KW-1185">Reference proteome</keyword>
<evidence type="ECO:0000313" key="2">
    <source>
        <dbReference type="EMBL" id="PSS25284.1"/>
    </source>
</evidence>
<feature type="region of interest" description="Disordered" evidence="1">
    <location>
        <begin position="79"/>
        <end position="114"/>
    </location>
</feature>
<protein>
    <submittedName>
        <fullName evidence="2">Uncharacterized protein</fullName>
    </submittedName>
</protein>
<name>A0A2T3BAJ0_AMORE</name>
<organism evidence="2 3">
    <name type="scientific">Amorphotheca resinae ATCC 22711</name>
    <dbReference type="NCBI Taxonomy" id="857342"/>
    <lineage>
        <taxon>Eukaryota</taxon>
        <taxon>Fungi</taxon>
        <taxon>Dikarya</taxon>
        <taxon>Ascomycota</taxon>
        <taxon>Pezizomycotina</taxon>
        <taxon>Leotiomycetes</taxon>
        <taxon>Helotiales</taxon>
        <taxon>Amorphothecaceae</taxon>
        <taxon>Amorphotheca</taxon>
    </lineage>
</organism>